<gene>
    <name evidence="12" type="ORF">SAMN05660349_02534</name>
</gene>
<dbReference type="EMBL" id="FUYQ01000020">
    <property type="protein sequence ID" value="SKB73218.1"/>
    <property type="molecule type" value="Genomic_DNA"/>
</dbReference>
<reference evidence="13" key="1">
    <citation type="submission" date="2017-02" db="EMBL/GenBank/DDBJ databases">
        <authorList>
            <person name="Varghese N."/>
            <person name="Submissions S."/>
        </authorList>
    </citation>
    <scope>NUCLEOTIDE SEQUENCE [LARGE SCALE GENOMIC DNA]</scope>
    <source>
        <strain evidence="13">DSM 24967</strain>
    </source>
</reference>
<evidence type="ECO:0000256" key="7">
    <source>
        <dbReference type="ARBA" id="ARBA00022927"/>
    </source>
</evidence>
<keyword evidence="8 10" id="KW-1133">Transmembrane helix</keyword>
<evidence type="ECO:0000256" key="9">
    <source>
        <dbReference type="ARBA" id="ARBA00023136"/>
    </source>
</evidence>
<dbReference type="GO" id="GO:0098797">
    <property type="term" value="C:plasma membrane protein complex"/>
    <property type="evidence" value="ECO:0007669"/>
    <property type="project" value="TreeGrafter"/>
</dbReference>
<dbReference type="Gene3D" id="3.30.1150.10">
    <property type="match status" value="1"/>
</dbReference>
<dbReference type="InterPro" id="IPR006260">
    <property type="entry name" value="TonB/TolA_C"/>
</dbReference>
<dbReference type="SUPFAM" id="SSF74653">
    <property type="entry name" value="TolA/TonB C-terminal domain"/>
    <property type="match status" value="1"/>
</dbReference>
<dbReference type="PANTHER" id="PTHR33446:SF2">
    <property type="entry name" value="PROTEIN TONB"/>
    <property type="match status" value="1"/>
</dbReference>
<dbReference type="GO" id="GO:0055085">
    <property type="term" value="P:transmembrane transport"/>
    <property type="evidence" value="ECO:0007669"/>
    <property type="project" value="InterPro"/>
</dbReference>
<dbReference type="PANTHER" id="PTHR33446">
    <property type="entry name" value="PROTEIN TONB-RELATED"/>
    <property type="match status" value="1"/>
</dbReference>
<dbReference type="AlphaFoldDB" id="A0A1T5DNC4"/>
<evidence type="ECO:0000256" key="10">
    <source>
        <dbReference type="SAM" id="Phobius"/>
    </source>
</evidence>
<keyword evidence="7" id="KW-0653">Protein transport</keyword>
<feature type="transmembrane region" description="Helical" evidence="10">
    <location>
        <begin position="274"/>
        <end position="290"/>
    </location>
</feature>
<dbReference type="GO" id="GO:0031992">
    <property type="term" value="F:energy transducer activity"/>
    <property type="evidence" value="ECO:0007669"/>
    <property type="project" value="TreeGrafter"/>
</dbReference>
<feature type="transmembrane region" description="Helical" evidence="10">
    <location>
        <begin position="135"/>
        <end position="157"/>
    </location>
</feature>
<keyword evidence="5" id="KW-0997">Cell inner membrane</keyword>
<dbReference type="Proteomes" id="UP000190852">
    <property type="component" value="Unassembled WGS sequence"/>
</dbReference>
<accession>A0A1T5DNC4</accession>
<feature type="transmembrane region" description="Helical" evidence="10">
    <location>
        <begin position="184"/>
        <end position="203"/>
    </location>
</feature>
<dbReference type="Pfam" id="PF03544">
    <property type="entry name" value="TonB_C"/>
    <property type="match status" value="1"/>
</dbReference>
<sequence length="460" mass="52053">MSPDMIYFMKVNVAILFFYAFYRLFFYNDTFFRLRRTTLMGLLLVAVVYPLPDFSGWMKEINTVTEAATVYSTMLPEVIVSAGKTTAAAPEGWLLQSAFLLYLAGVAVLGIRFAVQLGSILILSVQCKTARINGVYVHLLNHPAGPFSFFHLIFIHLPSHTEQEVDEILTHEMTHVRQWHSLDVILSELLCTLFWVNPFVWLLKREVRQNLEYLADQTVLLSGHDRKSYQFHLLGLANQKAAANLYNSFNVLPLKNRIRMMNKKRSHQIGRTKYLLFAPLAALLLMVNNLETVARVTTLPSDIQPTDSVMPEVVVVAYTPTDSQPAVPANDNQKKTVQKNEPKIMKDTPPREYNGEKVFTKVDQMPSFPGGDAALLQYIARSIKYPVESQRAGNQGRVIASFTVDKEGNIAQLELVRGIEPLLDAEALRVLSLMPKWTPGVHKGKVVNVRYTVPITFRLQ</sequence>
<dbReference type="PROSITE" id="PS52015">
    <property type="entry name" value="TONB_CTD"/>
    <property type="match status" value="1"/>
</dbReference>
<evidence type="ECO:0000256" key="1">
    <source>
        <dbReference type="ARBA" id="ARBA00004383"/>
    </source>
</evidence>
<evidence type="ECO:0000313" key="12">
    <source>
        <dbReference type="EMBL" id="SKB73218.1"/>
    </source>
</evidence>
<comment type="subcellular location">
    <subcellularLocation>
        <location evidence="1">Cell inner membrane</location>
        <topology evidence="1">Single-pass membrane protein</topology>
        <orientation evidence="1">Periplasmic side</orientation>
    </subcellularLocation>
</comment>
<dbReference type="NCBIfam" id="TIGR01352">
    <property type="entry name" value="tonB_Cterm"/>
    <property type="match status" value="1"/>
</dbReference>
<dbReference type="CDD" id="cd07341">
    <property type="entry name" value="M56_BlaR1_MecR1_like"/>
    <property type="match status" value="1"/>
</dbReference>
<evidence type="ECO:0000256" key="6">
    <source>
        <dbReference type="ARBA" id="ARBA00022692"/>
    </source>
</evidence>
<evidence type="ECO:0000256" key="2">
    <source>
        <dbReference type="ARBA" id="ARBA00006555"/>
    </source>
</evidence>
<keyword evidence="4" id="KW-1003">Cell membrane</keyword>
<feature type="transmembrane region" description="Helical" evidence="10">
    <location>
        <begin position="99"/>
        <end position="123"/>
    </location>
</feature>
<name>A0A1T5DNC4_9BACT</name>
<comment type="similarity">
    <text evidence="2">Belongs to the TonB family.</text>
</comment>
<feature type="transmembrane region" description="Helical" evidence="10">
    <location>
        <begin position="37"/>
        <end position="52"/>
    </location>
</feature>
<feature type="domain" description="TonB C-terminal" evidence="11">
    <location>
        <begin position="370"/>
        <end position="460"/>
    </location>
</feature>
<protein>
    <submittedName>
        <fullName evidence="12">TonB family C-terminal domain-containing protein</fullName>
    </submittedName>
</protein>
<proteinExistence type="inferred from homology"/>
<dbReference type="Pfam" id="PF05569">
    <property type="entry name" value="Peptidase_M56"/>
    <property type="match status" value="1"/>
</dbReference>
<keyword evidence="6 10" id="KW-0812">Transmembrane</keyword>
<keyword evidence="9 10" id="KW-0472">Membrane</keyword>
<evidence type="ECO:0000256" key="8">
    <source>
        <dbReference type="ARBA" id="ARBA00022989"/>
    </source>
</evidence>
<evidence type="ECO:0000256" key="5">
    <source>
        <dbReference type="ARBA" id="ARBA00022519"/>
    </source>
</evidence>
<evidence type="ECO:0000313" key="13">
    <source>
        <dbReference type="Proteomes" id="UP000190852"/>
    </source>
</evidence>
<evidence type="ECO:0000259" key="11">
    <source>
        <dbReference type="PROSITE" id="PS52015"/>
    </source>
</evidence>
<evidence type="ECO:0000256" key="4">
    <source>
        <dbReference type="ARBA" id="ARBA00022475"/>
    </source>
</evidence>
<dbReference type="GO" id="GO:0015031">
    <property type="term" value="P:protein transport"/>
    <property type="evidence" value="ECO:0007669"/>
    <property type="project" value="UniProtKB-KW"/>
</dbReference>
<evidence type="ECO:0000256" key="3">
    <source>
        <dbReference type="ARBA" id="ARBA00022448"/>
    </source>
</evidence>
<keyword evidence="13" id="KW-1185">Reference proteome</keyword>
<dbReference type="InterPro" id="IPR037682">
    <property type="entry name" value="TonB_C"/>
</dbReference>
<dbReference type="RefSeq" id="WP_245832579.1">
    <property type="nucleotide sequence ID" value="NZ_FUYQ01000020.1"/>
</dbReference>
<keyword evidence="3" id="KW-0813">Transport</keyword>
<feature type="transmembrane region" description="Helical" evidence="10">
    <location>
        <begin position="6"/>
        <end position="25"/>
    </location>
</feature>
<organism evidence="12 13">
    <name type="scientific">Parabacteroides chartae</name>
    <dbReference type="NCBI Taxonomy" id="1037355"/>
    <lineage>
        <taxon>Bacteria</taxon>
        <taxon>Pseudomonadati</taxon>
        <taxon>Bacteroidota</taxon>
        <taxon>Bacteroidia</taxon>
        <taxon>Bacteroidales</taxon>
        <taxon>Tannerellaceae</taxon>
        <taxon>Parabacteroides</taxon>
    </lineage>
</organism>
<dbReference type="InterPro" id="IPR051045">
    <property type="entry name" value="TonB-dependent_transducer"/>
</dbReference>
<dbReference type="InterPro" id="IPR008756">
    <property type="entry name" value="Peptidase_M56"/>
</dbReference>
<dbReference type="FunFam" id="3.30.1150.10:FF:000002">
    <property type="entry name" value="Energy transducer TonB"/>
    <property type="match status" value="1"/>
</dbReference>